<dbReference type="PANTHER" id="PTHR43014">
    <property type="entry name" value="MERCURIC REDUCTASE"/>
    <property type="match status" value="1"/>
</dbReference>
<feature type="region of interest" description="Disordered" evidence="12">
    <location>
        <begin position="24"/>
        <end position="47"/>
    </location>
</feature>
<dbReference type="SUPFAM" id="SSF51905">
    <property type="entry name" value="FAD/NAD(P)-binding domain"/>
    <property type="match status" value="1"/>
</dbReference>
<keyword evidence="5 11" id="KW-0560">Oxidoreductase</keyword>
<evidence type="ECO:0000256" key="10">
    <source>
        <dbReference type="PIRSR" id="PIRSR000350-4"/>
    </source>
</evidence>
<gene>
    <name evidence="15" type="ORF">G5V58_11775</name>
</gene>
<organism evidence="15 16">
    <name type="scientific">Nocardioides anomalus</name>
    <dbReference type="NCBI Taxonomy" id="2712223"/>
    <lineage>
        <taxon>Bacteria</taxon>
        <taxon>Bacillati</taxon>
        <taxon>Actinomycetota</taxon>
        <taxon>Actinomycetes</taxon>
        <taxon>Propionibacteriales</taxon>
        <taxon>Nocardioidaceae</taxon>
        <taxon>Nocardioides</taxon>
    </lineage>
</organism>
<feature type="binding site" evidence="9">
    <location>
        <position position="98"/>
    </location>
    <ligand>
        <name>FAD</name>
        <dbReference type="ChEBI" id="CHEBI:57692"/>
    </ligand>
</feature>
<evidence type="ECO:0000259" key="13">
    <source>
        <dbReference type="Pfam" id="PF02852"/>
    </source>
</evidence>
<dbReference type="InterPro" id="IPR016156">
    <property type="entry name" value="FAD/NAD-linked_Rdtase_dimer_sf"/>
</dbReference>
<dbReference type="InterPro" id="IPR001100">
    <property type="entry name" value="Pyr_nuc-diS_OxRdtase"/>
</dbReference>
<dbReference type="PANTHER" id="PTHR43014:SF5">
    <property type="entry name" value="GLUTATHIONE REDUCTASE (NADPH)"/>
    <property type="match status" value="1"/>
</dbReference>
<evidence type="ECO:0000256" key="2">
    <source>
        <dbReference type="ARBA" id="ARBA00022630"/>
    </source>
</evidence>
<feature type="domain" description="Pyridine nucleotide-disulphide oxidoreductase dimerisation" evidence="13">
    <location>
        <begin position="390"/>
        <end position="505"/>
    </location>
</feature>
<evidence type="ECO:0000256" key="4">
    <source>
        <dbReference type="ARBA" id="ARBA00022857"/>
    </source>
</evidence>
<evidence type="ECO:0000259" key="14">
    <source>
        <dbReference type="Pfam" id="PF07992"/>
    </source>
</evidence>
<dbReference type="AlphaFoldDB" id="A0A6G6WDX5"/>
<dbReference type="SUPFAM" id="SSF55424">
    <property type="entry name" value="FAD/NAD-linked reductases, dimerisation (C-terminal) domain"/>
    <property type="match status" value="1"/>
</dbReference>
<reference evidence="15 16" key="1">
    <citation type="submission" date="2020-02" db="EMBL/GenBank/DDBJ databases">
        <title>Full genome sequence of Nocardioides sp. R-3366.</title>
        <authorList>
            <person name="Im W.-T."/>
        </authorList>
    </citation>
    <scope>NUCLEOTIDE SEQUENCE [LARGE SCALE GENOMIC DNA]</scope>
    <source>
        <strain evidence="15 16">R-3366</strain>
    </source>
</reference>
<keyword evidence="3 9" id="KW-0274">FAD</keyword>
<evidence type="ECO:0000256" key="6">
    <source>
        <dbReference type="ARBA" id="ARBA00023157"/>
    </source>
</evidence>
<dbReference type="PRINTS" id="PR00368">
    <property type="entry name" value="FADPNR"/>
</dbReference>
<protein>
    <submittedName>
        <fullName evidence="15">Mycothione reductase</fullName>
        <ecNumber evidence="15">1.8.1.15</ecNumber>
    </submittedName>
</protein>
<name>A0A6G6WDX5_9ACTN</name>
<feature type="domain" description="FAD/NAD(P)-binding" evidence="14">
    <location>
        <begin position="54"/>
        <end position="368"/>
    </location>
</feature>
<dbReference type="Pfam" id="PF02852">
    <property type="entry name" value="Pyr_redox_dim"/>
    <property type="match status" value="1"/>
</dbReference>
<feature type="binding site" evidence="9">
    <location>
        <position position="354"/>
    </location>
    <ligand>
        <name>FAD</name>
        <dbReference type="ChEBI" id="CHEBI:57692"/>
    </ligand>
</feature>
<evidence type="ECO:0000313" key="15">
    <source>
        <dbReference type="EMBL" id="QIG43353.1"/>
    </source>
</evidence>
<feature type="disulfide bond" description="Redox-active" evidence="10">
    <location>
        <begin position="89"/>
        <end position="94"/>
    </location>
</feature>
<dbReference type="InterPro" id="IPR004099">
    <property type="entry name" value="Pyr_nucl-diS_OxRdtase_dimer"/>
</dbReference>
<keyword evidence="16" id="KW-1185">Reference proteome</keyword>
<comment type="cofactor">
    <cofactor evidence="9">
        <name>FAD</name>
        <dbReference type="ChEBI" id="CHEBI:57692"/>
    </cofactor>
    <text evidence="9">Binds 1 FAD per subunit.</text>
</comment>
<feature type="binding site" evidence="9">
    <location>
        <position position="313"/>
    </location>
    <ligand>
        <name>NAD(+)</name>
        <dbReference type="ChEBI" id="CHEBI:57540"/>
    </ligand>
</feature>
<dbReference type="Pfam" id="PF07992">
    <property type="entry name" value="Pyr_redox_2"/>
    <property type="match status" value="1"/>
</dbReference>
<comment type="similarity">
    <text evidence="1 11">Belongs to the class-I pyridine nucleotide-disulfide oxidoreductase family.</text>
</comment>
<dbReference type="InterPro" id="IPR012999">
    <property type="entry name" value="Pyr_OxRdtase_I_AS"/>
</dbReference>
<keyword evidence="6" id="KW-1015">Disulfide bond</keyword>
<keyword evidence="9" id="KW-0520">NAD</keyword>
<feature type="binding site" evidence="9">
    <location>
        <begin position="190"/>
        <end position="192"/>
    </location>
    <ligand>
        <name>FAD</name>
        <dbReference type="ChEBI" id="CHEBI:57692"/>
    </ligand>
</feature>
<dbReference type="KEGG" id="nano:G5V58_11775"/>
<dbReference type="NCBIfam" id="NF005884">
    <property type="entry name" value="PRK07846.1"/>
    <property type="match status" value="1"/>
</dbReference>
<dbReference type="PROSITE" id="PS00076">
    <property type="entry name" value="PYRIDINE_REDOX_1"/>
    <property type="match status" value="1"/>
</dbReference>
<dbReference type="EC" id="1.8.1.15" evidence="15"/>
<dbReference type="GO" id="GO:0000166">
    <property type="term" value="F:nucleotide binding"/>
    <property type="evidence" value="ECO:0007669"/>
    <property type="project" value="UniProtKB-KW"/>
</dbReference>
<feature type="binding site" evidence="9">
    <location>
        <position position="250"/>
    </location>
    <ligand>
        <name>NAD(+)</name>
        <dbReference type="ChEBI" id="CHEBI:57540"/>
    </ligand>
</feature>
<evidence type="ECO:0000256" key="9">
    <source>
        <dbReference type="PIRSR" id="PIRSR000350-3"/>
    </source>
</evidence>
<dbReference type="Gene3D" id="3.30.390.30">
    <property type="match status" value="1"/>
</dbReference>
<evidence type="ECO:0000256" key="5">
    <source>
        <dbReference type="ARBA" id="ARBA00023002"/>
    </source>
</evidence>
<accession>A0A6G6WDX5</accession>
<keyword evidence="7 11" id="KW-0676">Redox-active center</keyword>
<dbReference type="PIRSF" id="PIRSF000350">
    <property type="entry name" value="Mercury_reductase_MerA"/>
    <property type="match status" value="1"/>
</dbReference>
<proteinExistence type="inferred from homology"/>
<dbReference type="GO" id="GO:0050627">
    <property type="term" value="F:mycothione reductase [NAD(P)H] activity"/>
    <property type="evidence" value="ECO:0007669"/>
    <property type="project" value="UniProtKB-EC"/>
</dbReference>
<dbReference type="InterPro" id="IPR036188">
    <property type="entry name" value="FAD/NAD-bd_sf"/>
</dbReference>
<keyword evidence="9" id="KW-0547">Nucleotide-binding</keyword>
<dbReference type="Proteomes" id="UP000502996">
    <property type="component" value="Chromosome"/>
</dbReference>
<sequence>MVSLTSSGRAIIPLLPHPRAWDGRSSCGSRGYRGEAPVAPTRGRTDGGDVSDHYDVVVLGAGSGNMVIDERFATQRVAIVESGDFGGTCLNRGCIPSKMLVHTADLVRAAQRGPALGARTSAAGVDWPAVRDRVLARIGSERDEGEQGRDEDEYVDRIRGIARFVGERRLVVTGADGEREISADQVVVATGSRPQLPPVEGLEQSPHHTSDTVMHLAALPRRMAILGGGYVGCEFAHVFSAFGVEVTQIESGPRLLNGQDEELAERFTTAAGEQWTVRLGVEAERVVTEAGGVRMELSDGSAVETDLILVATGRVPNGDLLDLERAGIEVDDDGLVVVDAEQRTTAAGVWALGDVCQGAPLKHVANHEARVVQHNLLHPEGLRRSDHRTIPNAVFSHPPLAAVGLTEEQAREEGVEVAVGRAEYAGTAYGWALQAGPDDQGPDAGGLVKVIADRATGRLVGAHLLGVQASTLVQPLIQAVAAGTPAREVARGQYWIHPALTEVVEGALNDLVDRLDED</sequence>
<keyword evidence="4" id="KW-0521">NADP</keyword>
<dbReference type="Gene3D" id="3.50.50.60">
    <property type="entry name" value="FAD/NAD(P)-binding domain"/>
    <property type="match status" value="2"/>
</dbReference>
<keyword evidence="2 11" id="KW-0285">Flavoprotein</keyword>
<evidence type="ECO:0000256" key="8">
    <source>
        <dbReference type="PIRSR" id="PIRSR000350-2"/>
    </source>
</evidence>
<evidence type="ECO:0000313" key="16">
    <source>
        <dbReference type="Proteomes" id="UP000502996"/>
    </source>
</evidence>
<feature type="binding site" evidence="9">
    <location>
        <begin position="227"/>
        <end position="234"/>
    </location>
    <ligand>
        <name>NAD(+)</name>
        <dbReference type="ChEBI" id="CHEBI:57540"/>
    </ligand>
</feature>
<dbReference type="PRINTS" id="PR00411">
    <property type="entry name" value="PNDRDTASEI"/>
</dbReference>
<dbReference type="EMBL" id="CP049257">
    <property type="protein sequence ID" value="QIG43353.1"/>
    <property type="molecule type" value="Genomic_DNA"/>
</dbReference>
<dbReference type="InterPro" id="IPR023753">
    <property type="entry name" value="FAD/NAD-binding_dom"/>
</dbReference>
<evidence type="ECO:0000256" key="7">
    <source>
        <dbReference type="ARBA" id="ARBA00023284"/>
    </source>
</evidence>
<feature type="active site" description="Proton acceptor" evidence="8">
    <location>
        <position position="497"/>
    </location>
</feature>
<evidence type="ECO:0000256" key="3">
    <source>
        <dbReference type="ARBA" id="ARBA00022827"/>
    </source>
</evidence>
<evidence type="ECO:0000256" key="1">
    <source>
        <dbReference type="ARBA" id="ARBA00007532"/>
    </source>
</evidence>
<evidence type="ECO:0000256" key="11">
    <source>
        <dbReference type="RuleBase" id="RU003691"/>
    </source>
</evidence>
<evidence type="ECO:0000256" key="12">
    <source>
        <dbReference type="SAM" id="MobiDB-lite"/>
    </source>
</evidence>